<feature type="transmembrane region" description="Helical" evidence="5">
    <location>
        <begin position="187"/>
        <end position="206"/>
    </location>
</feature>
<feature type="domain" description="Yip1" evidence="6">
    <location>
        <begin position="8"/>
        <end position="201"/>
    </location>
</feature>
<dbReference type="GO" id="GO:0016020">
    <property type="term" value="C:membrane"/>
    <property type="evidence" value="ECO:0007669"/>
    <property type="project" value="UniProtKB-SubCell"/>
</dbReference>
<reference evidence="7 8" key="1">
    <citation type="submission" date="2020-07" db="EMBL/GenBank/DDBJ databases">
        <title>Halosimplex litoreum sp. nov. and Halosimplex rubrum sp. nov., isolated from different salt environments.</title>
        <authorList>
            <person name="Cui H."/>
        </authorList>
    </citation>
    <scope>NUCLEOTIDE SEQUENCE [LARGE SCALE GENOMIC DNA]</scope>
    <source>
        <strain evidence="7 8">R2</strain>
    </source>
</reference>
<feature type="transmembrane region" description="Helical" evidence="5">
    <location>
        <begin position="22"/>
        <end position="45"/>
    </location>
</feature>
<evidence type="ECO:0000256" key="1">
    <source>
        <dbReference type="ARBA" id="ARBA00004141"/>
    </source>
</evidence>
<accession>A0A7D5P8J4</accession>
<proteinExistence type="predicted"/>
<comment type="subcellular location">
    <subcellularLocation>
        <location evidence="1">Membrane</location>
        <topology evidence="1">Multi-pass membrane protein</topology>
    </subcellularLocation>
</comment>
<dbReference type="OrthoDB" id="196456at2157"/>
<keyword evidence="4 5" id="KW-0472">Membrane</keyword>
<dbReference type="Pfam" id="PF04893">
    <property type="entry name" value="Yip1"/>
    <property type="match status" value="1"/>
</dbReference>
<dbReference type="RefSeq" id="WP_179920293.1">
    <property type="nucleotide sequence ID" value="NZ_CP058909.1"/>
</dbReference>
<protein>
    <submittedName>
        <fullName evidence="7">YIP1 family protein</fullName>
    </submittedName>
</protein>
<keyword evidence="2 5" id="KW-0812">Transmembrane</keyword>
<sequence>MAVRVFGDPEPFIQRKAATGRLVIPTLIVSAVSVAMSLQAAAVYIALGPAVSEIINAVILLGGYYFLEGFLLWLGFSFALYVLALAAGGRPLFGHITRIVGWGMAPFVGTGLVWTAGRYYALQDATPPKLAINSRIEHETNGLAEFMSHAAGEPAFVAAMVVGGLFLVVSGYLWTLGLTKAGELSKARAAVVSAIPLLVFFGWRFFNSAV</sequence>
<evidence type="ECO:0000256" key="3">
    <source>
        <dbReference type="ARBA" id="ARBA00022989"/>
    </source>
</evidence>
<dbReference type="AlphaFoldDB" id="A0A7D5P8J4"/>
<evidence type="ECO:0000259" key="6">
    <source>
        <dbReference type="Pfam" id="PF04893"/>
    </source>
</evidence>
<evidence type="ECO:0000256" key="5">
    <source>
        <dbReference type="SAM" id="Phobius"/>
    </source>
</evidence>
<name>A0A7D5P8J4_9EURY</name>
<feature type="transmembrane region" description="Helical" evidence="5">
    <location>
        <begin position="65"/>
        <end position="87"/>
    </location>
</feature>
<gene>
    <name evidence="7" type="ORF">HZS54_01940</name>
</gene>
<keyword evidence="3 5" id="KW-1133">Transmembrane helix</keyword>
<dbReference type="EMBL" id="CP058909">
    <property type="protein sequence ID" value="QLH80465.1"/>
    <property type="molecule type" value="Genomic_DNA"/>
</dbReference>
<dbReference type="GeneID" id="56081311"/>
<feature type="transmembrane region" description="Helical" evidence="5">
    <location>
        <begin position="99"/>
        <end position="121"/>
    </location>
</feature>
<organism evidence="7 8">
    <name type="scientific">Halosimplex pelagicum</name>
    <dbReference type="NCBI Taxonomy" id="869886"/>
    <lineage>
        <taxon>Archaea</taxon>
        <taxon>Methanobacteriati</taxon>
        <taxon>Methanobacteriota</taxon>
        <taxon>Stenosarchaea group</taxon>
        <taxon>Halobacteria</taxon>
        <taxon>Halobacteriales</taxon>
        <taxon>Haloarculaceae</taxon>
        <taxon>Halosimplex</taxon>
    </lineage>
</organism>
<dbReference type="Proteomes" id="UP000509346">
    <property type="component" value="Chromosome"/>
</dbReference>
<feature type="transmembrane region" description="Helical" evidence="5">
    <location>
        <begin position="155"/>
        <end position="175"/>
    </location>
</feature>
<evidence type="ECO:0000256" key="2">
    <source>
        <dbReference type="ARBA" id="ARBA00022692"/>
    </source>
</evidence>
<evidence type="ECO:0000256" key="4">
    <source>
        <dbReference type="ARBA" id="ARBA00023136"/>
    </source>
</evidence>
<dbReference type="InterPro" id="IPR006977">
    <property type="entry name" value="Yip1_dom"/>
</dbReference>
<keyword evidence="8" id="KW-1185">Reference proteome</keyword>
<dbReference type="KEGG" id="hpel:HZS54_01940"/>
<evidence type="ECO:0000313" key="7">
    <source>
        <dbReference type="EMBL" id="QLH80465.1"/>
    </source>
</evidence>
<evidence type="ECO:0000313" key="8">
    <source>
        <dbReference type="Proteomes" id="UP000509346"/>
    </source>
</evidence>